<evidence type="ECO:0000313" key="3">
    <source>
        <dbReference type="Proteomes" id="UP000037043"/>
    </source>
</evidence>
<proteinExistence type="predicted"/>
<dbReference type="PATRIC" id="fig|1121318.3.peg.3050"/>
<comment type="caution">
    <text evidence="2">The sequence shown here is derived from an EMBL/GenBank/DDBJ whole genome shotgun (WGS) entry which is preliminary data.</text>
</comment>
<dbReference type="GO" id="GO:0005524">
    <property type="term" value="F:ATP binding"/>
    <property type="evidence" value="ECO:0007669"/>
    <property type="project" value="InterPro"/>
</dbReference>
<dbReference type="InterPro" id="IPR027417">
    <property type="entry name" value="P-loop_NTPase"/>
</dbReference>
<dbReference type="InterPro" id="IPR003959">
    <property type="entry name" value="ATPase_AAA_core"/>
</dbReference>
<evidence type="ECO:0000313" key="2">
    <source>
        <dbReference type="EMBL" id="KOA18752.1"/>
    </source>
</evidence>
<dbReference type="GO" id="GO:0016887">
    <property type="term" value="F:ATP hydrolysis activity"/>
    <property type="evidence" value="ECO:0007669"/>
    <property type="project" value="InterPro"/>
</dbReference>
<gene>
    <name evidence="2" type="ORF">CLHOM_30360</name>
</gene>
<dbReference type="EMBL" id="LHUR01000036">
    <property type="protein sequence ID" value="KOA18752.1"/>
    <property type="molecule type" value="Genomic_DNA"/>
</dbReference>
<name>A0A0L6Z715_9CLOT</name>
<dbReference type="Proteomes" id="UP000037043">
    <property type="component" value="Unassembled WGS sequence"/>
</dbReference>
<dbReference type="AlphaFoldDB" id="A0A0L6Z715"/>
<organism evidence="2 3">
    <name type="scientific">Clostridium homopropionicum DSM 5847</name>
    <dbReference type="NCBI Taxonomy" id="1121318"/>
    <lineage>
        <taxon>Bacteria</taxon>
        <taxon>Bacillati</taxon>
        <taxon>Bacillota</taxon>
        <taxon>Clostridia</taxon>
        <taxon>Eubacteriales</taxon>
        <taxon>Clostridiaceae</taxon>
        <taxon>Clostridium</taxon>
    </lineage>
</organism>
<feature type="domain" description="ATPase AAA-type core" evidence="1">
    <location>
        <begin position="19"/>
        <end position="124"/>
    </location>
</feature>
<dbReference type="SUPFAM" id="SSF52540">
    <property type="entry name" value="P-loop containing nucleoside triphosphate hydrolases"/>
    <property type="match status" value="1"/>
</dbReference>
<accession>A0A0L6Z715</accession>
<dbReference type="Gene3D" id="3.40.50.300">
    <property type="entry name" value="P-loop containing nucleotide triphosphate hydrolases"/>
    <property type="match status" value="1"/>
</dbReference>
<reference evidence="3" key="1">
    <citation type="submission" date="2015-08" db="EMBL/GenBank/DDBJ databases">
        <title>Genome sequence of the strict anaerobe Clostridium homopropionicum LuHBu1 (DSM 5847T).</title>
        <authorList>
            <person name="Poehlein A."/>
            <person name="Beck M."/>
            <person name="Schiel-Bengelsdorf B."/>
            <person name="Bengelsdorf F.R."/>
            <person name="Daniel R."/>
            <person name="Duerre P."/>
        </authorList>
    </citation>
    <scope>NUCLEOTIDE SEQUENCE [LARGE SCALE GENOMIC DNA]</scope>
    <source>
        <strain evidence="3">DSM 5847</strain>
    </source>
</reference>
<evidence type="ECO:0000259" key="1">
    <source>
        <dbReference type="Pfam" id="PF00004"/>
    </source>
</evidence>
<dbReference type="RefSeq" id="WP_052222506.1">
    <property type="nucleotide sequence ID" value="NZ_LHUR01000036.1"/>
</dbReference>
<protein>
    <recommendedName>
        <fullName evidence="1">ATPase AAA-type core domain-containing protein</fullName>
    </recommendedName>
</protein>
<dbReference type="STRING" id="36844.SAMN04488501_110173"/>
<sequence length="153" mass="17994">MELETLINVQLNERYKNFLIHGPALSGKTELARRICEKYQCKYISLLELLINNKEAKDNIDIFGPSRLIQYIKDITENDKLMVVDQIDFLINTWTDSEVRDFMVFIDKNQSESCYIFVMQTHKLLEKEELISLSDKGTHRMFNVVNLRGDIND</sequence>
<dbReference type="Pfam" id="PF00004">
    <property type="entry name" value="AAA"/>
    <property type="match status" value="1"/>
</dbReference>
<keyword evidence="3" id="KW-1185">Reference proteome</keyword>